<organism evidence="1 2">
    <name type="scientific">Gluconacetobacter aggeris</name>
    <dbReference type="NCBI Taxonomy" id="1286186"/>
    <lineage>
        <taxon>Bacteria</taxon>
        <taxon>Pseudomonadati</taxon>
        <taxon>Pseudomonadota</taxon>
        <taxon>Alphaproteobacteria</taxon>
        <taxon>Acetobacterales</taxon>
        <taxon>Acetobacteraceae</taxon>
        <taxon>Gluconacetobacter</taxon>
    </lineage>
</organism>
<dbReference type="SMART" id="SM00855">
    <property type="entry name" value="PGAM"/>
    <property type="match status" value="1"/>
</dbReference>
<evidence type="ECO:0000313" key="2">
    <source>
        <dbReference type="Proteomes" id="UP000559860"/>
    </source>
</evidence>
<accession>A0A7W4ITT0</accession>
<dbReference type="InterPro" id="IPR013078">
    <property type="entry name" value="His_Pase_superF_clade-1"/>
</dbReference>
<reference evidence="1 2" key="1">
    <citation type="submission" date="2020-04" db="EMBL/GenBank/DDBJ databases">
        <title>Description of novel Gluconacetobacter.</title>
        <authorList>
            <person name="Sombolestani A."/>
        </authorList>
    </citation>
    <scope>NUCLEOTIDE SEQUENCE [LARGE SCALE GENOMIC DNA]</scope>
    <source>
        <strain evidence="1 2">LMG 27801</strain>
    </source>
</reference>
<gene>
    <name evidence="1" type="ORF">HLH36_11205</name>
</gene>
<comment type="caution">
    <text evidence="1">The sequence shown here is derived from an EMBL/GenBank/DDBJ whole genome shotgun (WGS) entry which is preliminary data.</text>
</comment>
<dbReference type="SUPFAM" id="SSF53254">
    <property type="entry name" value="Phosphoglycerate mutase-like"/>
    <property type="match status" value="1"/>
</dbReference>
<name>A0A7W4ITT0_9PROT</name>
<keyword evidence="2" id="KW-1185">Reference proteome</keyword>
<proteinExistence type="predicted"/>
<protein>
    <submittedName>
        <fullName evidence="1">Phosphoglycerate mutase</fullName>
    </submittedName>
</protein>
<dbReference type="Gene3D" id="3.40.50.1240">
    <property type="entry name" value="Phosphoglycerate mutase-like"/>
    <property type="match status" value="1"/>
</dbReference>
<evidence type="ECO:0000313" key="1">
    <source>
        <dbReference type="EMBL" id="MBB2168916.1"/>
    </source>
</evidence>
<dbReference type="Proteomes" id="UP000559860">
    <property type="component" value="Unassembled WGS sequence"/>
</dbReference>
<dbReference type="InterPro" id="IPR029033">
    <property type="entry name" value="His_PPase_superfam"/>
</dbReference>
<dbReference type="AlphaFoldDB" id="A0A7W4ITT0"/>
<dbReference type="RefSeq" id="WP_182986460.1">
    <property type="nucleotide sequence ID" value="NZ_JABEQD010000007.1"/>
</dbReference>
<dbReference type="EMBL" id="JABEQD010000007">
    <property type="protein sequence ID" value="MBB2168916.1"/>
    <property type="molecule type" value="Genomic_DNA"/>
</dbReference>
<sequence>MTIPPAPPADAPWLLLARHPPVATAPGTCYGRLDVALRPGWERHADGLAVLARGAALRVIHSAPAARCQMVAWRLATATGLPLRIDPRLAELDFGAWEGQPWADIDRVALDRWAADPEGFAPPGGESGAALRRRALSFWADLLHAARPAGVIAHGGPLRLLWALARGRAPDLLASPPPQGGAALFPLPAVSRPAHPTAACRSAPE</sequence>
<dbReference type="Pfam" id="PF00300">
    <property type="entry name" value="His_Phos_1"/>
    <property type="match status" value="1"/>
</dbReference>